<name>A0A290Q2I8_9BACT</name>
<feature type="transmembrane region" description="Helical" evidence="1">
    <location>
        <begin position="24"/>
        <end position="44"/>
    </location>
</feature>
<proteinExistence type="predicted"/>
<dbReference type="RefSeq" id="WP_096054510.1">
    <property type="nucleotide sequence ID" value="NZ_CP023344.1"/>
</dbReference>
<sequence>MSTHAASAPVSLSAESSASGAGKALIIGIVGLALTGVGLFVSGAPGAVALSYLVGLTFWIAIAIGMLMWTLIHHIFDASWSVVLRRQFEHCIAVFPWLALLFAPLVIVSWTGTHDTIWSWMNLDGHVHGGHGTIGEDVLYVKKAAFLNLPMFTILTGASFLIWFWLSARLRKASFTQDVDGDLKWTYMNRKTAAFGIALTAVTLTLASIYWIKSLEYHWFSTMFGVWFFANCVRGALAIGVLIMLWLLARGDYKGILNTNHFHSIGQLIFAFTVFWAYVTFSQYFLIWNANVPEETFWYNLREIHADGTPSQWKYVGMVILFGHFVVPFLYLLSYKNKVTPSRIKFIVYWILATILIDLCYNILPVLKDSHGDPLPFLSLNLVWVLTTVVGVGGIFVWSYLRSFPKQKLIPIRDPRIGECLTHHE</sequence>
<feature type="transmembrane region" description="Helical" evidence="1">
    <location>
        <begin position="92"/>
        <end position="112"/>
    </location>
</feature>
<evidence type="ECO:0000256" key="1">
    <source>
        <dbReference type="SAM" id="Phobius"/>
    </source>
</evidence>
<evidence type="ECO:0000313" key="2">
    <source>
        <dbReference type="EMBL" id="ATC62875.1"/>
    </source>
</evidence>
<dbReference type="OrthoDB" id="140980at2"/>
<keyword evidence="3" id="KW-1185">Reference proteome</keyword>
<feature type="transmembrane region" description="Helical" evidence="1">
    <location>
        <begin position="315"/>
        <end position="334"/>
    </location>
</feature>
<gene>
    <name evidence="2" type="ORF">CMV30_02240</name>
</gene>
<feature type="transmembrane region" description="Helical" evidence="1">
    <location>
        <begin position="376"/>
        <end position="401"/>
    </location>
</feature>
<evidence type="ECO:0008006" key="4">
    <source>
        <dbReference type="Google" id="ProtNLM"/>
    </source>
</evidence>
<feature type="transmembrane region" description="Helical" evidence="1">
    <location>
        <begin position="268"/>
        <end position="288"/>
    </location>
</feature>
<feature type="transmembrane region" description="Helical" evidence="1">
    <location>
        <begin position="145"/>
        <end position="166"/>
    </location>
</feature>
<keyword evidence="1" id="KW-0472">Membrane</keyword>
<protein>
    <recommendedName>
        <fullName evidence="4">Quinol:cytochrome C oxidoreductase</fullName>
    </recommendedName>
</protein>
<feature type="transmembrane region" description="Helical" evidence="1">
    <location>
        <begin position="193"/>
        <end position="212"/>
    </location>
</feature>
<dbReference type="EMBL" id="CP023344">
    <property type="protein sequence ID" value="ATC62875.1"/>
    <property type="molecule type" value="Genomic_DNA"/>
</dbReference>
<dbReference type="PANTHER" id="PTHR43044">
    <property type="match status" value="1"/>
</dbReference>
<dbReference type="KEGG" id="vbh:CMV30_02240"/>
<organism evidence="2 3">
    <name type="scientific">Nibricoccus aquaticus</name>
    <dbReference type="NCBI Taxonomy" id="2576891"/>
    <lineage>
        <taxon>Bacteria</taxon>
        <taxon>Pseudomonadati</taxon>
        <taxon>Verrucomicrobiota</taxon>
        <taxon>Opitutia</taxon>
        <taxon>Opitutales</taxon>
        <taxon>Opitutaceae</taxon>
        <taxon>Nibricoccus</taxon>
    </lineage>
</organism>
<evidence type="ECO:0000313" key="3">
    <source>
        <dbReference type="Proteomes" id="UP000217265"/>
    </source>
</evidence>
<keyword evidence="1" id="KW-0812">Transmembrane</keyword>
<feature type="transmembrane region" description="Helical" evidence="1">
    <location>
        <begin position="50"/>
        <end position="72"/>
    </location>
</feature>
<dbReference type="Proteomes" id="UP000217265">
    <property type="component" value="Chromosome"/>
</dbReference>
<feature type="transmembrane region" description="Helical" evidence="1">
    <location>
        <begin position="224"/>
        <end position="248"/>
    </location>
</feature>
<feature type="transmembrane region" description="Helical" evidence="1">
    <location>
        <begin position="346"/>
        <end position="364"/>
    </location>
</feature>
<keyword evidence="1" id="KW-1133">Transmembrane helix</keyword>
<reference evidence="2 3" key="1">
    <citation type="submission" date="2017-09" db="EMBL/GenBank/DDBJ databases">
        <title>Complete genome sequence of Verrucomicrobial strain HZ-65, isolated from freshwater.</title>
        <authorList>
            <person name="Choi A."/>
        </authorList>
    </citation>
    <scope>NUCLEOTIDE SEQUENCE [LARGE SCALE GENOMIC DNA]</scope>
    <source>
        <strain evidence="2 3">HZ-65</strain>
    </source>
</reference>
<dbReference type="PANTHER" id="PTHR43044:SF1">
    <property type="entry name" value="QUINOL:CYTOCHROME C OXIDOREDUCTASE QUINONE-BINDING SUBUNIT 2"/>
    <property type="match status" value="1"/>
</dbReference>
<dbReference type="AlphaFoldDB" id="A0A290Q2I8"/>
<accession>A0A290Q2I8</accession>